<dbReference type="Pfam" id="PF13646">
    <property type="entry name" value="HEAT_2"/>
    <property type="match status" value="1"/>
</dbReference>
<feature type="domain" description="NACHT" evidence="2">
    <location>
        <begin position="139"/>
        <end position="287"/>
    </location>
</feature>
<reference evidence="3 4" key="1">
    <citation type="submission" date="2013-05" db="EMBL/GenBank/DDBJ databases">
        <title>Genome assembly of Chondromyces apiculatus DSM 436.</title>
        <authorList>
            <person name="Sharma G."/>
            <person name="Khatri I."/>
            <person name="Kaur C."/>
            <person name="Mayilraj S."/>
            <person name="Subramanian S."/>
        </authorList>
    </citation>
    <scope>NUCLEOTIDE SEQUENCE [LARGE SCALE GENOMIC DNA]</scope>
    <source>
        <strain evidence="3 4">DSM 436</strain>
    </source>
</reference>
<dbReference type="SMART" id="SM00567">
    <property type="entry name" value="EZ_HEAT"/>
    <property type="match status" value="2"/>
</dbReference>
<dbReference type="SUPFAM" id="SSF48371">
    <property type="entry name" value="ARM repeat"/>
    <property type="match status" value="1"/>
</dbReference>
<evidence type="ECO:0000313" key="4">
    <source>
        <dbReference type="Proteomes" id="UP000019678"/>
    </source>
</evidence>
<evidence type="ECO:0000256" key="1">
    <source>
        <dbReference type="SAM" id="MobiDB-lite"/>
    </source>
</evidence>
<feature type="compositionally biased region" description="Basic and acidic residues" evidence="1">
    <location>
        <begin position="70"/>
        <end position="100"/>
    </location>
</feature>
<evidence type="ECO:0000313" key="3">
    <source>
        <dbReference type="EMBL" id="EYF02639.1"/>
    </source>
</evidence>
<dbReference type="InterPro" id="IPR016024">
    <property type="entry name" value="ARM-type_fold"/>
</dbReference>
<proteinExistence type="predicted"/>
<dbReference type="Gene3D" id="1.25.10.10">
    <property type="entry name" value="Leucine-rich Repeat Variant"/>
    <property type="match status" value="1"/>
</dbReference>
<sequence length="964" mass="105603">MLGEHDLPGVPGAKLFRAEQGLDGPLHDATLQDYLRALRVVAGQVRLVGEEREWPIERVFVAMEVQRQERTTTTRMREHEDPKRNRRADEVAREPDRPDQEEIEAEFEAREATALTAEAPAHLETMQLDAETVAEAGARVLVWGAAGTGKSTLLKWVACQSARSERTPIWMDQLEVSSSELPDKLAQLALRSVLLPETASVARRQLRNAIEAGKVQLLLDGLDEAAIRVQTSLPACMAALGAGTRVVIASRPNVQDEALRAAGFVPVTLTGLQGNETEVFLQRYFGKASWIAGLLRELRTLSVGEVWSRTPVLLSLVAALYQRNRRLPHATLALYDDVVESLIRRAATRWGLDPNSRQVREARAKLEVLARAMLLPREGQPEAAVRRREVDDLLVSSGLFTGATWLRFAHLSLGEFLAACAPMDLDEELERFRSTSRLTLDVLPMALARRRREALEQALRAAEDGDTWDHRLLGLVLRAAALGGEGEVGIDRAYAQRVLKVLVARLMLPSGRFGKTEQQLAAYGERGFRALGTWLTDDDREMLEPLLEGRGALGTEALLLAWASRLEGLRRPPSEREASRVGAALVRSGATVADVIALAAGNGLQVRVAVVSALGSDPESRPLLREALRDADEYVRAAAVSALGSDPESRPLLREALRDAAEAVREAVIAALQRRIATEASALSELGCVQPAICLVGRHPVPPDLVNPSTTLARQERLGRFLQSPRPIRLEKDMSFAEELLGAVCIRLTQTTGPRFGIFGEVEKPLERLVDSSEPIVIRIAMSAADLALDRAVFACHNLVEAWRIARHLRTERNLSVWLVCADLDFDDIVPPALDKPGTVYMRPPFFGFRLPAYDGGTPLDAEIELLISCEAERLWANSPDQLRAELIGRLDAVLRDPDTDIWSLLPLLGRLGQHLPADLRAAVVERLPDGVREAVLHLERAREALGVSAAGPSTGAPGSPSGV</sequence>
<protein>
    <submittedName>
        <fullName evidence="3">Large ATP-binding protein</fullName>
    </submittedName>
</protein>
<dbReference type="Gene3D" id="3.40.50.300">
    <property type="entry name" value="P-loop containing nucleotide triphosphate hydrolases"/>
    <property type="match status" value="1"/>
</dbReference>
<feature type="region of interest" description="Disordered" evidence="1">
    <location>
        <begin position="70"/>
        <end position="101"/>
    </location>
</feature>
<dbReference type="InterPro" id="IPR007111">
    <property type="entry name" value="NACHT_NTPase"/>
</dbReference>
<accession>A0A017T079</accession>
<dbReference type="eggNOG" id="COG5635">
    <property type="taxonomic scope" value="Bacteria"/>
</dbReference>
<dbReference type="InterPro" id="IPR004155">
    <property type="entry name" value="PBS_lyase_HEAT"/>
</dbReference>
<dbReference type="SUPFAM" id="SSF52540">
    <property type="entry name" value="P-loop containing nucleoside triphosphate hydrolases"/>
    <property type="match status" value="1"/>
</dbReference>
<dbReference type="InterPro" id="IPR011989">
    <property type="entry name" value="ARM-like"/>
</dbReference>
<dbReference type="STRING" id="1192034.CAP_6669"/>
<keyword evidence="3" id="KW-0067">ATP-binding</keyword>
<evidence type="ECO:0000259" key="2">
    <source>
        <dbReference type="Pfam" id="PF05729"/>
    </source>
</evidence>
<comment type="caution">
    <text evidence="3">The sequence shown here is derived from an EMBL/GenBank/DDBJ whole genome shotgun (WGS) entry which is preliminary data.</text>
</comment>
<dbReference type="PANTHER" id="PTHR46844">
    <property type="entry name" value="SLR5058 PROTEIN"/>
    <property type="match status" value="1"/>
</dbReference>
<name>A0A017T079_9BACT</name>
<keyword evidence="4" id="KW-1185">Reference proteome</keyword>
<dbReference type="InterPro" id="IPR027417">
    <property type="entry name" value="P-loop_NTPase"/>
</dbReference>
<gene>
    <name evidence="3" type="ORF">CAP_6669</name>
</gene>
<dbReference type="Proteomes" id="UP000019678">
    <property type="component" value="Unassembled WGS sequence"/>
</dbReference>
<dbReference type="EMBL" id="ASRX01000057">
    <property type="protein sequence ID" value="EYF02639.1"/>
    <property type="molecule type" value="Genomic_DNA"/>
</dbReference>
<dbReference type="Pfam" id="PF05729">
    <property type="entry name" value="NACHT"/>
    <property type="match status" value="1"/>
</dbReference>
<dbReference type="PANTHER" id="PTHR46844:SF1">
    <property type="entry name" value="SLR5058 PROTEIN"/>
    <property type="match status" value="1"/>
</dbReference>
<dbReference type="GO" id="GO:0005524">
    <property type="term" value="F:ATP binding"/>
    <property type="evidence" value="ECO:0007669"/>
    <property type="project" value="UniProtKB-KW"/>
</dbReference>
<keyword evidence="3" id="KW-0547">Nucleotide-binding</keyword>
<organism evidence="3 4">
    <name type="scientific">Chondromyces apiculatus DSM 436</name>
    <dbReference type="NCBI Taxonomy" id="1192034"/>
    <lineage>
        <taxon>Bacteria</taxon>
        <taxon>Pseudomonadati</taxon>
        <taxon>Myxococcota</taxon>
        <taxon>Polyangia</taxon>
        <taxon>Polyangiales</taxon>
        <taxon>Polyangiaceae</taxon>
        <taxon>Chondromyces</taxon>
    </lineage>
</organism>
<dbReference type="AlphaFoldDB" id="A0A017T079"/>